<dbReference type="GO" id="GO:0004222">
    <property type="term" value="F:metalloendopeptidase activity"/>
    <property type="evidence" value="ECO:0007669"/>
    <property type="project" value="InterPro"/>
</dbReference>
<feature type="signal peptide" evidence="8">
    <location>
        <begin position="1"/>
        <end position="24"/>
    </location>
</feature>
<protein>
    <submittedName>
        <fullName evidence="11">Neutral endopeptidase</fullName>
        <ecNumber evidence="11">3.4.24.-</ecNumber>
    </submittedName>
</protein>
<keyword evidence="6" id="KW-0862">Zinc</keyword>
<evidence type="ECO:0000259" key="10">
    <source>
        <dbReference type="Pfam" id="PF05649"/>
    </source>
</evidence>
<keyword evidence="5 11" id="KW-0378">Hydrolase</keyword>
<dbReference type="RefSeq" id="WP_218934560.1">
    <property type="nucleotide sequence ID" value="NZ_CP036261.1"/>
</dbReference>
<evidence type="ECO:0000256" key="1">
    <source>
        <dbReference type="ARBA" id="ARBA00001947"/>
    </source>
</evidence>
<dbReference type="KEGG" id="ruv:EC9_07170"/>
<dbReference type="PROSITE" id="PS51885">
    <property type="entry name" value="NEPRILYSIN"/>
    <property type="match status" value="1"/>
</dbReference>
<dbReference type="SUPFAM" id="SSF55486">
    <property type="entry name" value="Metalloproteases ('zincins'), catalytic domain"/>
    <property type="match status" value="1"/>
</dbReference>
<keyword evidence="8" id="KW-0732">Signal</keyword>
<dbReference type="InterPro" id="IPR018497">
    <property type="entry name" value="Peptidase_M13_C"/>
</dbReference>
<reference evidence="11 12" key="1">
    <citation type="submission" date="2019-02" db="EMBL/GenBank/DDBJ databases">
        <title>Deep-cultivation of Planctomycetes and their phenomic and genomic characterization uncovers novel biology.</title>
        <authorList>
            <person name="Wiegand S."/>
            <person name="Jogler M."/>
            <person name="Boedeker C."/>
            <person name="Pinto D."/>
            <person name="Vollmers J."/>
            <person name="Rivas-Marin E."/>
            <person name="Kohn T."/>
            <person name="Peeters S.H."/>
            <person name="Heuer A."/>
            <person name="Rast P."/>
            <person name="Oberbeckmann S."/>
            <person name="Bunk B."/>
            <person name="Jeske O."/>
            <person name="Meyerdierks A."/>
            <person name="Storesund J.E."/>
            <person name="Kallscheuer N."/>
            <person name="Luecker S."/>
            <person name="Lage O.M."/>
            <person name="Pohl T."/>
            <person name="Merkel B.J."/>
            <person name="Hornburger P."/>
            <person name="Mueller R.-W."/>
            <person name="Bruemmer F."/>
            <person name="Labrenz M."/>
            <person name="Spormann A.M."/>
            <person name="Op den Camp H."/>
            <person name="Overmann J."/>
            <person name="Amann R."/>
            <person name="Jetten M.S.M."/>
            <person name="Mascher T."/>
            <person name="Medema M.H."/>
            <person name="Devos D.P."/>
            <person name="Kaster A.-K."/>
            <person name="Ovreas L."/>
            <person name="Rohde M."/>
            <person name="Galperin M.Y."/>
            <person name="Jogler C."/>
        </authorList>
    </citation>
    <scope>NUCLEOTIDE SEQUENCE [LARGE SCALE GENOMIC DNA]</scope>
    <source>
        <strain evidence="11 12">EC9</strain>
    </source>
</reference>
<comment type="cofactor">
    <cofactor evidence="1">
        <name>Zn(2+)</name>
        <dbReference type="ChEBI" id="CHEBI:29105"/>
    </cofactor>
</comment>
<dbReference type="Pfam" id="PF01431">
    <property type="entry name" value="Peptidase_M13"/>
    <property type="match status" value="1"/>
</dbReference>
<dbReference type="AlphaFoldDB" id="A0A517LVA6"/>
<dbReference type="GO" id="GO:0046872">
    <property type="term" value="F:metal ion binding"/>
    <property type="evidence" value="ECO:0007669"/>
    <property type="project" value="UniProtKB-KW"/>
</dbReference>
<dbReference type="GO" id="GO:0005886">
    <property type="term" value="C:plasma membrane"/>
    <property type="evidence" value="ECO:0007669"/>
    <property type="project" value="TreeGrafter"/>
</dbReference>
<evidence type="ECO:0000256" key="6">
    <source>
        <dbReference type="ARBA" id="ARBA00022833"/>
    </source>
</evidence>
<dbReference type="PANTHER" id="PTHR11733">
    <property type="entry name" value="ZINC METALLOPROTEASE FAMILY M13 NEPRILYSIN-RELATED"/>
    <property type="match status" value="1"/>
</dbReference>
<gene>
    <name evidence="11" type="primary">pepO</name>
    <name evidence="11" type="ORF">EC9_07170</name>
</gene>
<keyword evidence="3" id="KW-0645">Protease</keyword>
<sequence length="677" mass="76569" precursor="true">MTRTLCLFLTLALATVSTTRSVSAQTKLLSGIDTTNFSDTVTAGADFYEYINEGWLKKHPLPGDESNYGVFTMLNDQTQEAVRTMIQEAAEATDRPAGSDAQKVGDFYTSYIDIETRNKRGAKPLAPLLKQIEQADTKAKLAVLMAQLSRQGISQPVGYYVSPDARDSANYTVYFSQHGTTLPDRDYYLEDDTMYVRVREAFPDYIVKLLTAVGYPDPEAAAPQIVALETKLAEAQWTKVANRDPIKTYNKVSSGDLAKTLKHLQFEKFAEVTDVDRIENYVVRQPSFLEAVNELFDQESLQVWQAYMAFHVADSLAPVLSSDIEKIHFDFHDTVISGVGEQQPMWKRGVEATGGTLSELVGKLYVDKHFTPQAKQRMTELVENLKAAFAKRIDQLEWMTPPTKLQAHEKLSKFRTKIGYPDQWKDYSKLEIKPDELFENVMRAAEVEHAREVDKLGGPIDPHEWHMSPQTINAYYNPVMNEIVFPAAILQPPFFNLEADDAVNYGGIGSVIGHELSHGFDDKGSKYDGDGNLRNWWNESDRSEFEKRSQGLVEQFSQYKPFPDMSVNGELTLGENIGDLGGLNVAYTAYQMSLEGKPAPVIDGLTGDQRLFIGWAQVWPRHYREPELRRRLVVDPHSPSRYRVNGIVSNMDAFYKAFDIKPGDKMFIPADRRVKIW</sequence>
<dbReference type="PRINTS" id="PR00786">
    <property type="entry name" value="NEPRILYSIN"/>
</dbReference>
<dbReference type="Proteomes" id="UP000319557">
    <property type="component" value="Chromosome"/>
</dbReference>
<evidence type="ECO:0000256" key="2">
    <source>
        <dbReference type="ARBA" id="ARBA00007357"/>
    </source>
</evidence>
<keyword evidence="12" id="KW-1185">Reference proteome</keyword>
<organism evidence="11 12">
    <name type="scientific">Rosistilla ulvae</name>
    <dbReference type="NCBI Taxonomy" id="1930277"/>
    <lineage>
        <taxon>Bacteria</taxon>
        <taxon>Pseudomonadati</taxon>
        <taxon>Planctomycetota</taxon>
        <taxon>Planctomycetia</taxon>
        <taxon>Pirellulales</taxon>
        <taxon>Pirellulaceae</taxon>
        <taxon>Rosistilla</taxon>
    </lineage>
</organism>
<feature type="domain" description="Peptidase M13 C-terminal" evidence="9">
    <location>
        <begin position="473"/>
        <end position="672"/>
    </location>
</feature>
<proteinExistence type="inferred from homology"/>
<comment type="similarity">
    <text evidence="2">Belongs to the peptidase M13 family.</text>
</comment>
<evidence type="ECO:0000256" key="3">
    <source>
        <dbReference type="ARBA" id="ARBA00022670"/>
    </source>
</evidence>
<feature type="domain" description="Peptidase M13 N-terminal" evidence="10">
    <location>
        <begin position="45"/>
        <end position="421"/>
    </location>
</feature>
<keyword evidence="7" id="KW-0482">Metalloprotease</keyword>
<evidence type="ECO:0000256" key="5">
    <source>
        <dbReference type="ARBA" id="ARBA00022801"/>
    </source>
</evidence>
<keyword evidence="4" id="KW-0479">Metal-binding</keyword>
<evidence type="ECO:0000313" key="11">
    <source>
        <dbReference type="EMBL" id="QDS86551.1"/>
    </source>
</evidence>
<dbReference type="InterPro" id="IPR024079">
    <property type="entry name" value="MetalloPept_cat_dom_sf"/>
</dbReference>
<dbReference type="PANTHER" id="PTHR11733:SF167">
    <property type="entry name" value="FI17812P1-RELATED"/>
    <property type="match status" value="1"/>
</dbReference>
<dbReference type="GO" id="GO:0016485">
    <property type="term" value="P:protein processing"/>
    <property type="evidence" value="ECO:0007669"/>
    <property type="project" value="TreeGrafter"/>
</dbReference>
<dbReference type="Gene3D" id="3.40.390.10">
    <property type="entry name" value="Collagenase (Catalytic Domain)"/>
    <property type="match status" value="1"/>
</dbReference>
<evidence type="ECO:0000313" key="12">
    <source>
        <dbReference type="Proteomes" id="UP000319557"/>
    </source>
</evidence>
<evidence type="ECO:0000259" key="9">
    <source>
        <dbReference type="Pfam" id="PF01431"/>
    </source>
</evidence>
<dbReference type="Gene3D" id="1.10.1380.10">
    <property type="entry name" value="Neutral endopeptidase , domain2"/>
    <property type="match status" value="1"/>
</dbReference>
<dbReference type="InterPro" id="IPR000718">
    <property type="entry name" value="Peptidase_M13"/>
</dbReference>
<dbReference type="Pfam" id="PF05649">
    <property type="entry name" value="Peptidase_M13_N"/>
    <property type="match status" value="1"/>
</dbReference>
<evidence type="ECO:0000256" key="8">
    <source>
        <dbReference type="SAM" id="SignalP"/>
    </source>
</evidence>
<dbReference type="EC" id="3.4.24.-" evidence="11"/>
<dbReference type="InterPro" id="IPR042089">
    <property type="entry name" value="Peptidase_M13_dom_2"/>
</dbReference>
<name>A0A517LVA6_9BACT</name>
<evidence type="ECO:0000256" key="7">
    <source>
        <dbReference type="ARBA" id="ARBA00023049"/>
    </source>
</evidence>
<dbReference type="InterPro" id="IPR008753">
    <property type="entry name" value="Peptidase_M13_N"/>
</dbReference>
<dbReference type="CDD" id="cd08662">
    <property type="entry name" value="M13"/>
    <property type="match status" value="1"/>
</dbReference>
<dbReference type="EMBL" id="CP036261">
    <property type="protein sequence ID" value="QDS86551.1"/>
    <property type="molecule type" value="Genomic_DNA"/>
</dbReference>
<evidence type="ECO:0000256" key="4">
    <source>
        <dbReference type="ARBA" id="ARBA00022723"/>
    </source>
</evidence>
<feature type="chain" id="PRO_5022169295" evidence="8">
    <location>
        <begin position="25"/>
        <end position="677"/>
    </location>
</feature>
<accession>A0A517LVA6</accession>